<proteinExistence type="inferred from homology"/>
<dbReference type="InterPro" id="IPR008462">
    <property type="entry name" value="CsbD"/>
</dbReference>
<reference evidence="5 7" key="2">
    <citation type="submission" date="2017-03" db="EMBL/GenBank/DDBJ databases">
        <title>Genome analysis of strain PAMC 26577.</title>
        <authorList>
            <person name="Oh H.-M."/>
            <person name="Yang J.-A."/>
        </authorList>
    </citation>
    <scope>NUCLEOTIDE SEQUENCE [LARGE SCALE GENOMIC DNA]</scope>
    <source>
        <strain evidence="5 7">PAMC 26577</strain>
    </source>
</reference>
<dbReference type="EMBL" id="NBTZ01000060">
    <property type="protein sequence ID" value="OTP74669.1"/>
    <property type="molecule type" value="Genomic_DNA"/>
</dbReference>
<dbReference type="EMBL" id="NBTY01000148">
    <property type="protein sequence ID" value="OTP69586.1"/>
    <property type="molecule type" value="Genomic_DNA"/>
</dbReference>
<dbReference type="InterPro" id="IPR036629">
    <property type="entry name" value="YjbJ_sf"/>
</dbReference>
<dbReference type="SUPFAM" id="SSF69047">
    <property type="entry name" value="Hypothetical protein YjbJ"/>
    <property type="match status" value="1"/>
</dbReference>
<keyword evidence="2" id="KW-1133">Transmembrane helix</keyword>
<dbReference type="Gene3D" id="1.10.1470.10">
    <property type="entry name" value="YjbJ"/>
    <property type="match status" value="1"/>
</dbReference>
<evidence type="ECO:0000259" key="3">
    <source>
        <dbReference type="Pfam" id="PF05532"/>
    </source>
</evidence>
<dbReference type="Proteomes" id="UP000194546">
    <property type="component" value="Unassembled WGS sequence"/>
</dbReference>
<keyword evidence="2" id="KW-0472">Membrane</keyword>
<evidence type="ECO:0000313" key="4">
    <source>
        <dbReference type="EMBL" id="OTP69586.1"/>
    </source>
</evidence>
<comment type="similarity">
    <text evidence="1">Belongs to the UPF0337 (CsbD) family.</text>
</comment>
<keyword evidence="2" id="KW-0812">Transmembrane</keyword>
<evidence type="ECO:0000313" key="5">
    <source>
        <dbReference type="EMBL" id="OTP74669.1"/>
    </source>
</evidence>
<evidence type="ECO:0000256" key="1">
    <source>
        <dbReference type="ARBA" id="ARBA00009129"/>
    </source>
</evidence>
<accession>A0A242MUC9</accession>
<reference evidence="4 6" key="1">
    <citation type="submission" date="2017-03" db="EMBL/GenBank/DDBJ databases">
        <title>Genome analysis of strain PAMC 26510.</title>
        <authorList>
            <person name="Oh H.-M."/>
            <person name="Yang J.-A."/>
        </authorList>
    </citation>
    <scope>NUCLEOTIDE SEQUENCE [LARGE SCALE GENOMIC DNA]</scope>
    <source>
        <strain evidence="4 6">PAMC 26510</strain>
    </source>
</reference>
<dbReference type="RefSeq" id="WP_062170864.1">
    <property type="nucleotide sequence ID" value="NZ_MSRG01000055.1"/>
</dbReference>
<sequence>MFEKAEGSIKEAAGKAQAALGNVTGDNGSQLEGRARQAAGIAQQSYGEALDTVRGATKSNPVASLALVAAVSFIAGAIWAKR</sequence>
<dbReference type="Pfam" id="PF05532">
    <property type="entry name" value="CsbD"/>
    <property type="match status" value="1"/>
</dbReference>
<gene>
    <name evidence="4" type="ORF">PAMC26510_26420</name>
    <name evidence="5" type="ORF">PAMC26577_15330</name>
</gene>
<evidence type="ECO:0000256" key="2">
    <source>
        <dbReference type="SAM" id="Phobius"/>
    </source>
</evidence>
<comment type="caution">
    <text evidence="5">The sequence shown here is derived from an EMBL/GenBank/DDBJ whole genome shotgun (WGS) entry which is preliminary data.</text>
</comment>
<name>A0A242MUC9_CABSO</name>
<organism evidence="5 7">
    <name type="scientific">Caballeronia sordidicola</name>
    <name type="common">Burkholderia sordidicola</name>
    <dbReference type="NCBI Taxonomy" id="196367"/>
    <lineage>
        <taxon>Bacteria</taxon>
        <taxon>Pseudomonadati</taxon>
        <taxon>Pseudomonadota</taxon>
        <taxon>Betaproteobacteria</taxon>
        <taxon>Burkholderiales</taxon>
        <taxon>Burkholderiaceae</taxon>
        <taxon>Caballeronia</taxon>
    </lineage>
</organism>
<dbReference type="AlphaFoldDB" id="A0A242MUC9"/>
<feature type="transmembrane region" description="Helical" evidence="2">
    <location>
        <begin position="62"/>
        <end position="80"/>
    </location>
</feature>
<dbReference type="Proteomes" id="UP000195221">
    <property type="component" value="Unassembled WGS sequence"/>
</dbReference>
<evidence type="ECO:0000313" key="6">
    <source>
        <dbReference type="Proteomes" id="UP000194546"/>
    </source>
</evidence>
<protein>
    <recommendedName>
        <fullName evidence="3">CsbD-like domain-containing protein</fullName>
    </recommendedName>
</protein>
<feature type="domain" description="CsbD-like" evidence="3">
    <location>
        <begin position="3"/>
        <end position="54"/>
    </location>
</feature>
<evidence type="ECO:0000313" key="7">
    <source>
        <dbReference type="Proteomes" id="UP000195221"/>
    </source>
</evidence>